<proteinExistence type="predicted"/>
<name>B3N900_DROER</name>
<keyword evidence="1" id="KW-0732">Signal</keyword>
<dbReference type="InterPro" id="IPR006170">
    <property type="entry name" value="PBP/GOBP"/>
</dbReference>
<organism evidence="2 3">
    <name type="scientific">Drosophila erecta</name>
    <name type="common">Fruit fly</name>
    <dbReference type="NCBI Taxonomy" id="7220"/>
    <lineage>
        <taxon>Eukaryota</taxon>
        <taxon>Metazoa</taxon>
        <taxon>Ecdysozoa</taxon>
        <taxon>Arthropoda</taxon>
        <taxon>Hexapoda</taxon>
        <taxon>Insecta</taxon>
        <taxon>Pterygota</taxon>
        <taxon>Neoptera</taxon>
        <taxon>Endopterygota</taxon>
        <taxon>Diptera</taxon>
        <taxon>Brachycera</taxon>
        <taxon>Muscomorpha</taxon>
        <taxon>Ephydroidea</taxon>
        <taxon>Drosophilidae</taxon>
        <taxon>Drosophila</taxon>
        <taxon>Sophophora</taxon>
    </lineage>
</organism>
<feature type="chain" id="PRO_5006455175" evidence="1">
    <location>
        <begin position="18"/>
        <end position="117"/>
    </location>
</feature>
<dbReference type="Pfam" id="PF01395">
    <property type="entry name" value="PBP_GOBP"/>
    <property type="match status" value="1"/>
</dbReference>
<dbReference type="HOGENOM" id="CLU_2123642_0_0_1"/>
<evidence type="ECO:0000313" key="3">
    <source>
        <dbReference type="Proteomes" id="UP000008711"/>
    </source>
</evidence>
<dbReference type="Proteomes" id="UP000008711">
    <property type="component" value="Unassembled WGS sequence"/>
</dbReference>
<gene>
    <name evidence="2" type="primary">Dere\Obp22a-1</name>
    <name evidence="2" type="synonym">Dere\GG24562</name>
    <name evidence="2" type="synonym">dere_GLEANR_9278</name>
    <name evidence="2" type="synonym">DereObp22a-1</name>
    <name evidence="2" type="synonym">GG24562</name>
    <name evidence="2" type="synonym">Obp22a-1</name>
    <name evidence="2" type="ORF">Dere_GG24562</name>
</gene>
<evidence type="ECO:0000256" key="1">
    <source>
        <dbReference type="SAM" id="SignalP"/>
    </source>
</evidence>
<dbReference type="OrthoDB" id="7860313at2759"/>
<feature type="signal peptide" evidence="1">
    <location>
        <begin position="1"/>
        <end position="17"/>
    </location>
</feature>
<sequence length="117" mass="13519">MQCSLASVLLLGLSVLATKAPEEVKIAGECAKDNHVHKREALDLIMTYHLKKKTHNVKCFINCLFERTNILEKVRKKHPKKNHNCDSIKDADKCVESFHKFQCFVKIEEKLRRSKLS</sequence>
<dbReference type="EMBL" id="CH954177">
    <property type="protein sequence ID" value="EDV57400.2"/>
    <property type="molecule type" value="Genomic_DNA"/>
</dbReference>
<protein>
    <submittedName>
        <fullName evidence="2">Odorant-binding protein 22a-1</fullName>
    </submittedName>
</protein>
<dbReference type="InterPro" id="IPR036728">
    <property type="entry name" value="PBP_GOBP_sf"/>
</dbReference>
<dbReference type="KEGG" id="der:6543201"/>
<reference evidence="2 3" key="2">
    <citation type="journal article" date="2008" name="Bioinformatics">
        <title>Assembly reconciliation.</title>
        <authorList>
            <person name="Zimin A.V."/>
            <person name="Smith D.R."/>
            <person name="Sutton G."/>
            <person name="Yorke J.A."/>
        </authorList>
    </citation>
    <scope>NUCLEOTIDE SEQUENCE [LARGE SCALE GENOMIC DNA]</scope>
    <source>
        <strain evidence="2 3">TSC#14021-0224.01</strain>
    </source>
</reference>
<reference evidence="2 3" key="1">
    <citation type="journal article" date="2007" name="Nature">
        <title>Evolution of genes and genomes on the Drosophila phylogeny.</title>
        <authorList>
            <consortium name="Drosophila 12 Genomes Consortium"/>
            <person name="Clark A.G."/>
            <person name="Eisen M.B."/>
            <person name="Smith D.R."/>
            <person name="Bergman C.M."/>
            <person name="Oliver B."/>
            <person name="Markow T.A."/>
            <person name="Kaufman T.C."/>
            <person name="Kellis M."/>
            <person name="Gelbart W."/>
            <person name="Iyer V.N."/>
            <person name="Pollard D.A."/>
            <person name="Sackton T.B."/>
            <person name="Larracuente A.M."/>
            <person name="Singh N.D."/>
            <person name="Abad J.P."/>
            <person name="Abt D.N."/>
            <person name="Adryan B."/>
            <person name="Aguade M."/>
            <person name="Akashi H."/>
            <person name="Anderson W.W."/>
            <person name="Aquadro C.F."/>
            <person name="Ardell D.H."/>
            <person name="Arguello R."/>
            <person name="Artieri C.G."/>
            <person name="Barbash D.A."/>
            <person name="Barker D."/>
            <person name="Barsanti P."/>
            <person name="Batterham P."/>
            <person name="Batzoglou S."/>
            <person name="Begun D."/>
            <person name="Bhutkar A."/>
            <person name="Blanco E."/>
            <person name="Bosak S.A."/>
            <person name="Bradley R.K."/>
            <person name="Brand A.D."/>
            <person name="Brent M.R."/>
            <person name="Brooks A.N."/>
            <person name="Brown R.H."/>
            <person name="Butlin R.K."/>
            <person name="Caggese C."/>
            <person name="Calvi B.R."/>
            <person name="Bernardo de Carvalho A."/>
            <person name="Caspi A."/>
            <person name="Castrezana S."/>
            <person name="Celniker S.E."/>
            <person name="Chang J.L."/>
            <person name="Chapple C."/>
            <person name="Chatterji S."/>
            <person name="Chinwalla A."/>
            <person name="Civetta A."/>
            <person name="Clifton S.W."/>
            <person name="Comeron J.M."/>
            <person name="Costello J.C."/>
            <person name="Coyne J.A."/>
            <person name="Daub J."/>
            <person name="David R.G."/>
            <person name="Delcher A.L."/>
            <person name="Delehaunty K."/>
            <person name="Do C.B."/>
            <person name="Ebling H."/>
            <person name="Edwards K."/>
            <person name="Eickbush T."/>
            <person name="Evans J.D."/>
            <person name="Filipski A."/>
            <person name="Findeiss S."/>
            <person name="Freyhult E."/>
            <person name="Fulton L."/>
            <person name="Fulton R."/>
            <person name="Garcia A.C."/>
            <person name="Gardiner A."/>
            <person name="Garfield D.A."/>
            <person name="Garvin B.E."/>
            <person name="Gibson G."/>
            <person name="Gilbert D."/>
            <person name="Gnerre S."/>
            <person name="Godfrey J."/>
            <person name="Good R."/>
            <person name="Gotea V."/>
            <person name="Gravely B."/>
            <person name="Greenberg A.J."/>
            <person name="Griffiths-Jones S."/>
            <person name="Gross S."/>
            <person name="Guigo R."/>
            <person name="Gustafson E.A."/>
            <person name="Haerty W."/>
            <person name="Hahn M.W."/>
            <person name="Halligan D.L."/>
            <person name="Halpern A.L."/>
            <person name="Halter G.M."/>
            <person name="Han M.V."/>
            <person name="Heger A."/>
            <person name="Hillier L."/>
            <person name="Hinrichs A.S."/>
            <person name="Holmes I."/>
            <person name="Hoskins R.A."/>
            <person name="Hubisz M.J."/>
            <person name="Hultmark D."/>
            <person name="Huntley M.A."/>
            <person name="Jaffe D.B."/>
            <person name="Jagadeeshan S."/>
            <person name="Jeck W.R."/>
            <person name="Johnson J."/>
            <person name="Jones C.D."/>
            <person name="Jordan W.C."/>
            <person name="Karpen G.H."/>
            <person name="Kataoka E."/>
            <person name="Keightley P.D."/>
            <person name="Kheradpour P."/>
            <person name="Kirkness E.F."/>
            <person name="Koerich L.B."/>
            <person name="Kristiansen K."/>
            <person name="Kudrna D."/>
            <person name="Kulathinal R.J."/>
            <person name="Kumar S."/>
            <person name="Kwok R."/>
            <person name="Lander E."/>
            <person name="Langley C.H."/>
            <person name="Lapoint R."/>
            <person name="Lazzaro B.P."/>
            <person name="Lee S.J."/>
            <person name="Levesque L."/>
            <person name="Li R."/>
            <person name="Lin C.F."/>
            <person name="Lin M.F."/>
            <person name="Lindblad-Toh K."/>
            <person name="Llopart A."/>
            <person name="Long M."/>
            <person name="Low L."/>
            <person name="Lozovsky E."/>
            <person name="Lu J."/>
            <person name="Luo M."/>
            <person name="Machado C.A."/>
            <person name="Makalowski W."/>
            <person name="Marzo M."/>
            <person name="Matsuda M."/>
            <person name="Matzkin L."/>
            <person name="McAllister B."/>
            <person name="McBride C.S."/>
            <person name="McKernan B."/>
            <person name="McKernan K."/>
            <person name="Mendez-Lago M."/>
            <person name="Minx P."/>
            <person name="Mollenhauer M.U."/>
            <person name="Montooth K."/>
            <person name="Mount S.M."/>
            <person name="Mu X."/>
            <person name="Myers E."/>
            <person name="Negre B."/>
            <person name="Newfeld S."/>
            <person name="Nielsen R."/>
            <person name="Noor M.A."/>
            <person name="O'Grady P."/>
            <person name="Pachter L."/>
            <person name="Papaceit M."/>
            <person name="Parisi M.J."/>
            <person name="Parisi M."/>
            <person name="Parts L."/>
            <person name="Pedersen J.S."/>
            <person name="Pesole G."/>
            <person name="Phillippy A.M."/>
            <person name="Ponting C.P."/>
            <person name="Pop M."/>
            <person name="Porcelli D."/>
            <person name="Powell J.R."/>
            <person name="Prohaska S."/>
            <person name="Pruitt K."/>
            <person name="Puig M."/>
            <person name="Quesneville H."/>
            <person name="Ram K.R."/>
            <person name="Rand D."/>
            <person name="Rasmussen M.D."/>
            <person name="Reed L.K."/>
            <person name="Reenan R."/>
            <person name="Reily A."/>
            <person name="Remington K.A."/>
            <person name="Rieger T.T."/>
            <person name="Ritchie M.G."/>
            <person name="Robin C."/>
            <person name="Rogers Y.H."/>
            <person name="Rohde C."/>
            <person name="Rozas J."/>
            <person name="Rubenfield M.J."/>
            <person name="Ruiz A."/>
            <person name="Russo S."/>
            <person name="Salzberg S.L."/>
            <person name="Sanchez-Gracia A."/>
            <person name="Saranga D.J."/>
            <person name="Sato H."/>
            <person name="Schaeffer S.W."/>
            <person name="Schatz M.C."/>
            <person name="Schlenke T."/>
            <person name="Schwartz R."/>
            <person name="Segarra C."/>
            <person name="Singh R.S."/>
            <person name="Sirot L."/>
            <person name="Sirota M."/>
            <person name="Sisneros N.B."/>
            <person name="Smith C.D."/>
            <person name="Smith T.F."/>
            <person name="Spieth J."/>
            <person name="Stage D.E."/>
            <person name="Stark A."/>
            <person name="Stephan W."/>
            <person name="Strausberg R.L."/>
            <person name="Strempel S."/>
            <person name="Sturgill D."/>
            <person name="Sutton G."/>
            <person name="Sutton G.G."/>
            <person name="Tao W."/>
            <person name="Teichmann S."/>
            <person name="Tobari Y.N."/>
            <person name="Tomimura Y."/>
            <person name="Tsolas J.M."/>
            <person name="Valente V.L."/>
            <person name="Venter E."/>
            <person name="Venter J.C."/>
            <person name="Vicario S."/>
            <person name="Vieira F.G."/>
            <person name="Vilella A.J."/>
            <person name="Villasante A."/>
            <person name="Walenz B."/>
            <person name="Wang J."/>
            <person name="Wasserman M."/>
            <person name="Watts T."/>
            <person name="Wilson D."/>
            <person name="Wilson R.K."/>
            <person name="Wing R.A."/>
            <person name="Wolfner M.F."/>
            <person name="Wong A."/>
            <person name="Wong G.K."/>
            <person name="Wu C.I."/>
            <person name="Wu G."/>
            <person name="Yamamoto D."/>
            <person name="Yang H.P."/>
            <person name="Yang S.P."/>
            <person name="Yorke J.A."/>
            <person name="Yoshida K."/>
            <person name="Zdobnov E."/>
            <person name="Zhang P."/>
            <person name="Zhang Y."/>
            <person name="Zimin A.V."/>
            <person name="Baldwin J."/>
            <person name="Abdouelleil A."/>
            <person name="Abdulkadir J."/>
            <person name="Abebe A."/>
            <person name="Abera B."/>
            <person name="Abreu J."/>
            <person name="Acer S.C."/>
            <person name="Aftuck L."/>
            <person name="Alexander A."/>
            <person name="An P."/>
            <person name="Anderson E."/>
            <person name="Anderson S."/>
            <person name="Arachi H."/>
            <person name="Azer M."/>
            <person name="Bachantsang P."/>
            <person name="Barry A."/>
            <person name="Bayul T."/>
            <person name="Berlin A."/>
            <person name="Bessette D."/>
            <person name="Bloom T."/>
            <person name="Blye J."/>
            <person name="Boguslavskiy L."/>
            <person name="Bonnet C."/>
            <person name="Boukhgalter B."/>
            <person name="Bourzgui I."/>
            <person name="Brown A."/>
            <person name="Cahill P."/>
            <person name="Channer S."/>
            <person name="Cheshatsang Y."/>
            <person name="Chuda L."/>
            <person name="Citroen M."/>
            <person name="Collymore A."/>
            <person name="Cooke P."/>
            <person name="Costello M."/>
            <person name="D'Aco K."/>
            <person name="Daza R."/>
            <person name="De Haan G."/>
            <person name="DeGray S."/>
            <person name="DeMaso C."/>
            <person name="Dhargay N."/>
            <person name="Dooley K."/>
            <person name="Dooley E."/>
            <person name="Doricent M."/>
            <person name="Dorje P."/>
            <person name="Dorjee K."/>
            <person name="Dupes A."/>
            <person name="Elong R."/>
            <person name="Falk J."/>
            <person name="Farina A."/>
            <person name="Faro S."/>
            <person name="Ferguson D."/>
            <person name="Fisher S."/>
            <person name="Foley C.D."/>
            <person name="Franke A."/>
            <person name="Friedrich D."/>
            <person name="Gadbois L."/>
            <person name="Gearin G."/>
            <person name="Gearin C.R."/>
            <person name="Giannoukos G."/>
            <person name="Goode T."/>
            <person name="Graham J."/>
            <person name="Grandbois E."/>
            <person name="Grewal S."/>
            <person name="Gyaltsen K."/>
            <person name="Hafez N."/>
            <person name="Hagos B."/>
            <person name="Hall J."/>
            <person name="Henson C."/>
            <person name="Hollinger A."/>
            <person name="Honan T."/>
            <person name="Huard M.D."/>
            <person name="Hughes L."/>
            <person name="Hurhula B."/>
            <person name="Husby M.E."/>
            <person name="Kamat A."/>
            <person name="Kanga B."/>
            <person name="Kashin S."/>
            <person name="Khazanovich D."/>
            <person name="Kisner P."/>
            <person name="Lance K."/>
            <person name="Lara M."/>
            <person name="Lee W."/>
            <person name="Lennon N."/>
            <person name="Letendre F."/>
            <person name="LeVine R."/>
            <person name="Lipovsky A."/>
            <person name="Liu X."/>
            <person name="Liu J."/>
            <person name="Liu S."/>
            <person name="Lokyitsang T."/>
            <person name="Lokyitsang Y."/>
            <person name="Lubonja R."/>
            <person name="Lui A."/>
            <person name="MacDonald P."/>
            <person name="Magnisalis V."/>
            <person name="Maru K."/>
            <person name="Matthews C."/>
            <person name="McCusker W."/>
            <person name="McDonough S."/>
            <person name="Mehta T."/>
            <person name="Meldrim J."/>
            <person name="Meneus L."/>
            <person name="Mihai O."/>
            <person name="Mihalev A."/>
            <person name="Mihova T."/>
            <person name="Mittelman R."/>
            <person name="Mlenga V."/>
            <person name="Montmayeur A."/>
            <person name="Mulrain L."/>
            <person name="Navidi A."/>
            <person name="Naylor J."/>
            <person name="Negash T."/>
            <person name="Nguyen T."/>
            <person name="Nguyen N."/>
            <person name="Nicol R."/>
            <person name="Norbu C."/>
            <person name="Norbu N."/>
            <person name="Novod N."/>
            <person name="O'Neill B."/>
            <person name="Osman S."/>
            <person name="Markiewicz E."/>
            <person name="Oyono O.L."/>
            <person name="Patti C."/>
            <person name="Phunkhang P."/>
            <person name="Pierre F."/>
            <person name="Priest M."/>
            <person name="Raghuraman S."/>
            <person name="Rege F."/>
            <person name="Reyes R."/>
            <person name="Rise C."/>
            <person name="Rogov P."/>
            <person name="Ross K."/>
            <person name="Ryan E."/>
            <person name="Settipalli S."/>
            <person name="Shea T."/>
            <person name="Sherpa N."/>
            <person name="Shi L."/>
            <person name="Shih D."/>
            <person name="Sparrow T."/>
            <person name="Spaulding J."/>
            <person name="Stalker J."/>
            <person name="Stange-Thomann N."/>
            <person name="Stavropoulos S."/>
            <person name="Stone C."/>
            <person name="Strader C."/>
            <person name="Tesfaye S."/>
            <person name="Thomson T."/>
            <person name="Thoulutsang Y."/>
            <person name="Thoulutsang D."/>
            <person name="Topham K."/>
            <person name="Topping I."/>
            <person name="Tsamla T."/>
            <person name="Vassiliev H."/>
            <person name="Vo A."/>
            <person name="Wangchuk T."/>
            <person name="Wangdi T."/>
            <person name="Weiand M."/>
            <person name="Wilkinson J."/>
            <person name="Wilson A."/>
            <person name="Yadav S."/>
            <person name="Young G."/>
            <person name="Yu Q."/>
            <person name="Zembek L."/>
            <person name="Zhong D."/>
            <person name="Zimmer A."/>
            <person name="Zwirko Z."/>
            <person name="Jaffe D.B."/>
            <person name="Alvarez P."/>
            <person name="Brockman W."/>
            <person name="Butler J."/>
            <person name="Chin C."/>
            <person name="Gnerre S."/>
            <person name="Grabherr M."/>
            <person name="Kleber M."/>
            <person name="Mauceli E."/>
            <person name="MacCallum I."/>
        </authorList>
    </citation>
    <scope>NUCLEOTIDE SEQUENCE [LARGE SCALE GENOMIC DNA]</scope>
    <source>
        <strain evidence="2 3">TSC#14021-0224.01</strain>
    </source>
</reference>
<dbReference type="Gene3D" id="1.10.238.20">
    <property type="entry name" value="Pheromone/general odorant binding protein domain"/>
    <property type="match status" value="1"/>
</dbReference>
<accession>B3N900</accession>
<dbReference type="SUPFAM" id="SSF47565">
    <property type="entry name" value="Insect pheromone/odorant-binding proteins"/>
    <property type="match status" value="1"/>
</dbReference>
<dbReference type="AlphaFoldDB" id="B3N900"/>
<evidence type="ECO:0000313" key="2">
    <source>
        <dbReference type="EMBL" id="EDV57400.2"/>
    </source>
</evidence>
<dbReference type="GO" id="GO:0005549">
    <property type="term" value="F:odorant binding"/>
    <property type="evidence" value="ECO:0007669"/>
    <property type="project" value="InterPro"/>
</dbReference>
<keyword evidence="3" id="KW-1185">Reference proteome</keyword>